<dbReference type="GO" id="GO:0016491">
    <property type="term" value="F:oxidoreductase activity"/>
    <property type="evidence" value="ECO:0007669"/>
    <property type="project" value="UniProtKB-KW"/>
</dbReference>
<name>A0ABU8HIP4_9BACI</name>
<dbReference type="SUPFAM" id="SSF51735">
    <property type="entry name" value="NAD(P)-binding Rossmann-fold domains"/>
    <property type="match status" value="1"/>
</dbReference>
<dbReference type="CDD" id="cd05233">
    <property type="entry name" value="SDR_c"/>
    <property type="match status" value="1"/>
</dbReference>
<dbReference type="InterPro" id="IPR050259">
    <property type="entry name" value="SDR"/>
</dbReference>
<evidence type="ECO:0000256" key="1">
    <source>
        <dbReference type="ARBA" id="ARBA00006484"/>
    </source>
</evidence>
<dbReference type="Pfam" id="PF00106">
    <property type="entry name" value="adh_short"/>
    <property type="match status" value="1"/>
</dbReference>
<dbReference type="PROSITE" id="PS00061">
    <property type="entry name" value="ADH_SHORT"/>
    <property type="match status" value="1"/>
</dbReference>
<dbReference type="InterPro" id="IPR036291">
    <property type="entry name" value="NAD(P)-bd_dom_sf"/>
</dbReference>
<dbReference type="PRINTS" id="PR00081">
    <property type="entry name" value="GDHRDH"/>
</dbReference>
<dbReference type="InterPro" id="IPR020904">
    <property type="entry name" value="Sc_DH/Rdtase_CS"/>
</dbReference>
<evidence type="ECO:0000313" key="3">
    <source>
        <dbReference type="Proteomes" id="UP001312865"/>
    </source>
</evidence>
<dbReference type="EC" id="1.-.-.-" evidence="2"/>
<evidence type="ECO:0000313" key="2">
    <source>
        <dbReference type="EMBL" id="MEI5909276.1"/>
    </source>
</evidence>
<sequence length="258" mass="28560">MQNALVIGGLSGVGKGITASLVKKGFNVIVGDQHVLNKDKQMIGDVLHLYVDADNDESVNTLYKNMAKLVDHIDMLIITIGAIDEGSIQHLSEEKWKWAFNANLFSNIRLVDALLPLIKKSERGRIMLTSSTAAFGRVNPQLGLGLYSITKHALLGYFRSLHNELREEGIFVSLLIPSGVKGKLAENSAAKRHNLLHESSNNVTGKQPKGRNLVAPELVGDQFVNDFLNDKVFITNNPELVMQSIDLEYQFIQKSLKK</sequence>
<proteinExistence type="inferred from homology"/>
<reference evidence="2 3" key="1">
    <citation type="journal article" date="2018" name="J. Microbiol.">
        <title>Bacillus spongiae sp. nov., isolated from sponge of Jeju Island.</title>
        <authorList>
            <person name="Lee G.E."/>
            <person name="Im W.T."/>
            <person name="Park J.S."/>
        </authorList>
    </citation>
    <scope>NUCLEOTIDE SEQUENCE [LARGE SCALE GENOMIC DNA]</scope>
    <source>
        <strain evidence="2 3">135PIL107-10</strain>
    </source>
</reference>
<keyword evidence="2" id="KW-0560">Oxidoreductase</keyword>
<dbReference type="RefSeq" id="WP_336588720.1">
    <property type="nucleotide sequence ID" value="NZ_JBBAXC010000022.1"/>
</dbReference>
<protein>
    <submittedName>
        <fullName evidence="2">SDR family oxidoreductase</fullName>
        <ecNumber evidence="2">1.-.-.-</ecNumber>
    </submittedName>
</protein>
<gene>
    <name evidence="2" type="ORF">WAK64_19680</name>
</gene>
<dbReference type="EMBL" id="JBBAXC010000022">
    <property type="protein sequence ID" value="MEI5909276.1"/>
    <property type="molecule type" value="Genomic_DNA"/>
</dbReference>
<accession>A0ABU8HIP4</accession>
<dbReference type="Proteomes" id="UP001312865">
    <property type="component" value="Unassembled WGS sequence"/>
</dbReference>
<comment type="caution">
    <text evidence="2">The sequence shown here is derived from an EMBL/GenBank/DDBJ whole genome shotgun (WGS) entry which is preliminary data.</text>
</comment>
<dbReference type="Gene3D" id="3.40.50.720">
    <property type="entry name" value="NAD(P)-binding Rossmann-like Domain"/>
    <property type="match status" value="1"/>
</dbReference>
<keyword evidence="3" id="KW-1185">Reference proteome</keyword>
<dbReference type="InterPro" id="IPR002347">
    <property type="entry name" value="SDR_fam"/>
</dbReference>
<comment type="similarity">
    <text evidence="1">Belongs to the short-chain dehydrogenases/reductases (SDR) family.</text>
</comment>
<organism evidence="2 3">
    <name type="scientific">Bacillus spongiae</name>
    <dbReference type="NCBI Taxonomy" id="2683610"/>
    <lineage>
        <taxon>Bacteria</taxon>
        <taxon>Bacillati</taxon>
        <taxon>Bacillota</taxon>
        <taxon>Bacilli</taxon>
        <taxon>Bacillales</taxon>
        <taxon>Bacillaceae</taxon>
        <taxon>Bacillus</taxon>
    </lineage>
</organism>
<dbReference type="PANTHER" id="PTHR42879">
    <property type="entry name" value="3-OXOACYL-(ACYL-CARRIER-PROTEIN) REDUCTASE"/>
    <property type="match status" value="1"/>
</dbReference>